<dbReference type="RefSeq" id="WP_062660518.1">
    <property type="nucleotide sequence ID" value="NZ_FIZX01000001.1"/>
</dbReference>
<dbReference type="GO" id="GO:0000160">
    <property type="term" value="P:phosphorelay signal transduction system"/>
    <property type="evidence" value="ECO:0007669"/>
    <property type="project" value="InterPro"/>
</dbReference>
<evidence type="ECO:0000256" key="3">
    <source>
        <dbReference type="ARBA" id="ARBA00034247"/>
    </source>
</evidence>
<dbReference type="InterPro" id="IPR011006">
    <property type="entry name" value="CheY-like_superfamily"/>
</dbReference>
<evidence type="ECO:0000256" key="4">
    <source>
        <dbReference type="PROSITE-ProRule" id="PRU00169"/>
    </source>
</evidence>
<dbReference type="GO" id="GO:1902201">
    <property type="term" value="P:negative regulation of bacterial-type flagellum-dependent cell motility"/>
    <property type="evidence" value="ECO:0007669"/>
    <property type="project" value="TreeGrafter"/>
</dbReference>
<dbReference type="PANTHER" id="PTHR45138:SF9">
    <property type="entry name" value="DIGUANYLATE CYCLASE DGCM-RELATED"/>
    <property type="match status" value="1"/>
</dbReference>
<dbReference type="GO" id="GO:0052621">
    <property type="term" value="F:diguanylate cyclase activity"/>
    <property type="evidence" value="ECO:0007669"/>
    <property type="project" value="UniProtKB-EC"/>
</dbReference>
<protein>
    <recommendedName>
        <fullName evidence="2">diguanylate cyclase</fullName>
        <ecNumber evidence="2">2.7.7.65</ecNumber>
    </recommendedName>
</protein>
<keyword evidence="8" id="KW-1185">Reference proteome</keyword>
<dbReference type="SUPFAM" id="SSF55073">
    <property type="entry name" value="Nucleotide cyclase"/>
    <property type="match status" value="1"/>
</dbReference>
<proteinExistence type="predicted"/>
<dbReference type="InterPro" id="IPR029787">
    <property type="entry name" value="Nucleotide_cyclase"/>
</dbReference>
<dbReference type="EMBL" id="FIZX01000001">
    <property type="protein sequence ID" value="CZF77117.1"/>
    <property type="molecule type" value="Genomic_DNA"/>
</dbReference>
<feature type="domain" description="Response regulatory" evidence="5">
    <location>
        <begin position="252"/>
        <end position="368"/>
    </location>
</feature>
<dbReference type="SMART" id="SM00448">
    <property type="entry name" value="REC"/>
    <property type="match status" value="2"/>
</dbReference>
<dbReference type="CDD" id="cd01949">
    <property type="entry name" value="GGDEF"/>
    <property type="match status" value="1"/>
</dbReference>
<dbReference type="SMART" id="SM00267">
    <property type="entry name" value="GGDEF"/>
    <property type="match status" value="1"/>
</dbReference>
<dbReference type="SUPFAM" id="SSF47226">
    <property type="entry name" value="Histidine-containing phosphotransfer domain, HPT domain"/>
    <property type="match status" value="1"/>
</dbReference>
<dbReference type="InterPro" id="IPR036641">
    <property type="entry name" value="HPT_dom_sf"/>
</dbReference>
<feature type="modified residue" description="4-aspartylphosphate" evidence="4">
    <location>
        <position position="301"/>
    </location>
</feature>
<sequence>MRPSQVKKFQEQQTKFASSVSKRTKRIKTLWNKIQTQKTSDFCELEELVMEAHKLAGTATTLGFVDLGECGRDIEVLLKPHIENKTLPIGDEDIERLISGIDDIAKIEPKRPDDLTYGEVTLLHEQDRTKQLVYVVAEKPEDATEMVEQLQYIDYEVAMFETATELKVALDQEAPSVLIVDLDDFKLLDDITKVWRKNSGIPLVVLSATECWESRLRAAKAGAFTFFHKPVEYDDILGLLDSLWETNNAQYRVLIVEDDRTLAEHYSIVLQGAGMKTCIVDSPDHLLDELGEFHPDLVLMDLYMPNCSGVEAASVIRQHAAHTNVPIVYLSGETDLKLQMKALQVGADDFLTKPINDLHLTQAVSIRARRFRALSAMMDRDSLTGLLNHSNLKMALERELSRARRHKSPVSFVMIDIDHFKSINDKYGHPVGDKVIKGVARLLNYRFRKTDTSARYGGEEFALILPDTPADIALRLIDEFRSTFAKTPFSNGPETFTATLSAGIATFPEFDSIEGLIEVADSALYLAKERGRNRVVTHVELGNSDDPQEKNTA</sequence>
<dbReference type="Pfam" id="PF00072">
    <property type="entry name" value="Response_reg"/>
    <property type="match status" value="1"/>
</dbReference>
<dbReference type="InterPro" id="IPR043128">
    <property type="entry name" value="Rev_trsase/Diguanyl_cyclase"/>
</dbReference>
<dbReference type="Gene3D" id="3.40.50.2300">
    <property type="match status" value="2"/>
</dbReference>
<evidence type="ECO:0000256" key="2">
    <source>
        <dbReference type="ARBA" id="ARBA00012528"/>
    </source>
</evidence>
<keyword evidence="4" id="KW-0597">Phosphoprotein</keyword>
<comment type="catalytic activity">
    <reaction evidence="3">
        <text>2 GTP = 3',3'-c-di-GMP + 2 diphosphate</text>
        <dbReference type="Rhea" id="RHEA:24898"/>
        <dbReference type="ChEBI" id="CHEBI:33019"/>
        <dbReference type="ChEBI" id="CHEBI:37565"/>
        <dbReference type="ChEBI" id="CHEBI:58805"/>
        <dbReference type="EC" id="2.7.7.65"/>
    </reaction>
</comment>
<reference evidence="8" key="1">
    <citation type="submission" date="2016-02" db="EMBL/GenBank/DDBJ databases">
        <authorList>
            <person name="Rodrigo-Torres Lidia"/>
            <person name="Arahal R.David."/>
        </authorList>
    </citation>
    <scope>NUCLEOTIDE SEQUENCE [LARGE SCALE GENOMIC DNA]</scope>
    <source>
        <strain evidence="8">CECT 9029</strain>
    </source>
</reference>
<accession>A0A128ERA2</accession>
<name>A0A128ERA2_9GAMM</name>
<evidence type="ECO:0000313" key="8">
    <source>
        <dbReference type="Proteomes" id="UP000071641"/>
    </source>
</evidence>
<evidence type="ECO:0000259" key="5">
    <source>
        <dbReference type="PROSITE" id="PS50110"/>
    </source>
</evidence>
<feature type="domain" description="GGDEF" evidence="6">
    <location>
        <begin position="408"/>
        <end position="540"/>
    </location>
</feature>
<gene>
    <name evidence="7" type="primary">pleD_1</name>
    <name evidence="7" type="ORF">GCE9029_00022</name>
</gene>
<comment type="cofactor">
    <cofactor evidence="1">
        <name>Mg(2+)</name>
        <dbReference type="ChEBI" id="CHEBI:18420"/>
    </cofactor>
</comment>
<dbReference type="Proteomes" id="UP000071641">
    <property type="component" value="Unassembled WGS sequence"/>
</dbReference>
<dbReference type="GO" id="GO:0043709">
    <property type="term" value="P:cell adhesion involved in single-species biofilm formation"/>
    <property type="evidence" value="ECO:0007669"/>
    <property type="project" value="TreeGrafter"/>
</dbReference>
<dbReference type="InterPro" id="IPR050469">
    <property type="entry name" value="Diguanylate_Cyclase"/>
</dbReference>
<dbReference type="Gene3D" id="1.20.120.160">
    <property type="entry name" value="HPT domain"/>
    <property type="match status" value="1"/>
</dbReference>
<dbReference type="GO" id="GO:0005886">
    <property type="term" value="C:plasma membrane"/>
    <property type="evidence" value="ECO:0007669"/>
    <property type="project" value="TreeGrafter"/>
</dbReference>
<evidence type="ECO:0000256" key="1">
    <source>
        <dbReference type="ARBA" id="ARBA00001946"/>
    </source>
</evidence>
<dbReference type="Pfam" id="PF00990">
    <property type="entry name" value="GGDEF"/>
    <property type="match status" value="1"/>
</dbReference>
<dbReference type="InterPro" id="IPR001789">
    <property type="entry name" value="Sig_transdc_resp-reg_receiver"/>
</dbReference>
<evidence type="ECO:0000313" key="7">
    <source>
        <dbReference type="EMBL" id="CZF77117.1"/>
    </source>
</evidence>
<dbReference type="NCBIfam" id="TIGR00254">
    <property type="entry name" value="GGDEF"/>
    <property type="match status" value="1"/>
</dbReference>
<dbReference type="Gene3D" id="3.30.70.270">
    <property type="match status" value="1"/>
</dbReference>
<dbReference type="OrthoDB" id="9812260at2"/>
<feature type="modified residue" description="4-aspartylphosphate" evidence="4">
    <location>
        <position position="181"/>
    </location>
</feature>
<dbReference type="SUPFAM" id="SSF52172">
    <property type="entry name" value="CheY-like"/>
    <property type="match status" value="2"/>
</dbReference>
<dbReference type="AlphaFoldDB" id="A0A128ERA2"/>
<dbReference type="STRING" id="1796497.GCE9029_00022"/>
<organism evidence="7 8">
    <name type="scientific">Grimontia celer</name>
    <dbReference type="NCBI Taxonomy" id="1796497"/>
    <lineage>
        <taxon>Bacteria</taxon>
        <taxon>Pseudomonadati</taxon>
        <taxon>Pseudomonadota</taxon>
        <taxon>Gammaproteobacteria</taxon>
        <taxon>Vibrionales</taxon>
        <taxon>Vibrionaceae</taxon>
        <taxon>Grimontia</taxon>
    </lineage>
</organism>
<feature type="domain" description="Response regulatory" evidence="5">
    <location>
        <begin position="132"/>
        <end position="244"/>
    </location>
</feature>
<dbReference type="PANTHER" id="PTHR45138">
    <property type="entry name" value="REGULATORY COMPONENTS OF SENSORY TRANSDUCTION SYSTEM"/>
    <property type="match status" value="1"/>
</dbReference>
<dbReference type="EC" id="2.7.7.65" evidence="2"/>
<dbReference type="InterPro" id="IPR000160">
    <property type="entry name" value="GGDEF_dom"/>
</dbReference>
<evidence type="ECO:0000259" key="6">
    <source>
        <dbReference type="PROSITE" id="PS50887"/>
    </source>
</evidence>
<dbReference type="CDD" id="cd00156">
    <property type="entry name" value="REC"/>
    <property type="match status" value="1"/>
</dbReference>
<dbReference type="PROSITE" id="PS50110">
    <property type="entry name" value="RESPONSE_REGULATORY"/>
    <property type="match status" value="2"/>
</dbReference>
<dbReference type="PROSITE" id="PS50887">
    <property type="entry name" value="GGDEF"/>
    <property type="match status" value="1"/>
</dbReference>
<dbReference type="FunFam" id="3.30.70.270:FF:000001">
    <property type="entry name" value="Diguanylate cyclase domain protein"/>
    <property type="match status" value="1"/>
</dbReference>